<reference evidence="1 2" key="1">
    <citation type="submission" date="2018-06" db="EMBL/GenBank/DDBJ databases">
        <authorList>
            <consortium name="Pathogen Informatics"/>
            <person name="Doyle S."/>
        </authorList>
    </citation>
    <scope>NUCLEOTIDE SEQUENCE [LARGE SCALE GENOMIC DNA]</scope>
    <source>
        <strain evidence="1 2">NCTC13533</strain>
    </source>
</reference>
<dbReference type="Proteomes" id="UP000255224">
    <property type="component" value="Unassembled WGS sequence"/>
</dbReference>
<evidence type="ECO:0000313" key="2">
    <source>
        <dbReference type="Proteomes" id="UP000255224"/>
    </source>
</evidence>
<dbReference type="EMBL" id="UFVQ01000001">
    <property type="protein sequence ID" value="STA51379.1"/>
    <property type="molecule type" value="Genomic_DNA"/>
</dbReference>
<protein>
    <submittedName>
        <fullName evidence="1">Uncharacterized protein</fullName>
    </submittedName>
</protein>
<gene>
    <name evidence="1" type="ORF">NCTC13533_00036</name>
</gene>
<proteinExistence type="predicted"/>
<evidence type="ECO:0000313" key="1">
    <source>
        <dbReference type="EMBL" id="STA51379.1"/>
    </source>
</evidence>
<dbReference type="AlphaFoldDB" id="A0A376C1X3"/>
<accession>A0A376C1X3</accession>
<name>A0A376C1X3_CHRCU</name>
<organism evidence="1 2">
    <name type="scientific">Chryseobacterium carnipullorum</name>
    <dbReference type="NCBI Taxonomy" id="1124835"/>
    <lineage>
        <taxon>Bacteria</taxon>
        <taxon>Pseudomonadati</taxon>
        <taxon>Bacteroidota</taxon>
        <taxon>Flavobacteriia</taxon>
        <taxon>Flavobacteriales</taxon>
        <taxon>Weeksellaceae</taxon>
        <taxon>Chryseobacterium group</taxon>
        <taxon>Chryseobacterium</taxon>
    </lineage>
</organism>
<sequence length="53" mass="6199">MILFLGIRLFRCPDALIEILINKDTDTFFKIYLYVKTSFEVRVSDKLSKKAKG</sequence>